<accession>A0ABD2H818</accession>
<feature type="region of interest" description="Disordered" evidence="1">
    <location>
        <begin position="169"/>
        <end position="248"/>
    </location>
</feature>
<protein>
    <recommendedName>
        <fullName evidence="4">C2H2-type domain-containing protein</fullName>
    </recommendedName>
</protein>
<dbReference type="Proteomes" id="UP001619887">
    <property type="component" value="Unassembled WGS sequence"/>
</dbReference>
<evidence type="ECO:0000313" key="3">
    <source>
        <dbReference type="Proteomes" id="UP001619887"/>
    </source>
</evidence>
<name>A0ABD2H818_PAGBO</name>
<evidence type="ECO:0000256" key="1">
    <source>
        <dbReference type="SAM" id="MobiDB-lite"/>
    </source>
</evidence>
<proteinExistence type="predicted"/>
<dbReference type="EMBL" id="JBIYXZ010002072">
    <property type="protein sequence ID" value="KAL3062135.1"/>
    <property type="molecule type" value="Genomic_DNA"/>
</dbReference>
<reference evidence="2 3" key="1">
    <citation type="journal article" date="2022" name="G3 (Bethesda)">
        <title>Evaluating Illumina-, Nanopore-, and PacBio-based genome assembly strategies with the bald notothen, Trematomus borchgrevinki.</title>
        <authorList>
            <person name="Rayamajhi N."/>
            <person name="Cheng C.C."/>
            <person name="Catchen J.M."/>
        </authorList>
    </citation>
    <scope>NUCLEOTIDE SEQUENCE [LARGE SCALE GENOMIC DNA]</scope>
    <source>
        <strain evidence="2">AGRC-2024</strain>
    </source>
</reference>
<keyword evidence="3" id="KW-1185">Reference proteome</keyword>
<dbReference type="AlphaFoldDB" id="A0ABD2H818"/>
<sequence length="248" mass="28169">MLTECPLCRMQYRALQRHLVVRHLVLNKDERNILLRMSNGRINIRLEPCSVVGCSYHGTRLDRHIDCAHPELSQKEADLVLQELKRKTGLKMLKELREIDLPVQMITTLDVEDGAHDEHPDSFSGEVGLEADEHRLLRLGNVALVAQTDALNKEVFFLRNKLKPWKASSAKRDLRSSLESPPAERITFQQPERPASSGRRASVATGRHTPLVEFGRPQSKDADDEESRGEGLRRPMPAPPQCKPNRLL</sequence>
<gene>
    <name evidence="2" type="ORF">OYC64_010110</name>
</gene>
<comment type="caution">
    <text evidence="2">The sequence shown here is derived from an EMBL/GenBank/DDBJ whole genome shotgun (WGS) entry which is preliminary data.</text>
</comment>
<evidence type="ECO:0000313" key="2">
    <source>
        <dbReference type="EMBL" id="KAL3062135.1"/>
    </source>
</evidence>
<evidence type="ECO:0008006" key="4">
    <source>
        <dbReference type="Google" id="ProtNLM"/>
    </source>
</evidence>
<organism evidence="2 3">
    <name type="scientific">Pagothenia borchgrevinki</name>
    <name type="common">Bald rockcod</name>
    <name type="synonym">Trematomus borchgrevinki</name>
    <dbReference type="NCBI Taxonomy" id="8213"/>
    <lineage>
        <taxon>Eukaryota</taxon>
        <taxon>Metazoa</taxon>
        <taxon>Chordata</taxon>
        <taxon>Craniata</taxon>
        <taxon>Vertebrata</taxon>
        <taxon>Euteleostomi</taxon>
        <taxon>Actinopterygii</taxon>
        <taxon>Neopterygii</taxon>
        <taxon>Teleostei</taxon>
        <taxon>Neoteleostei</taxon>
        <taxon>Acanthomorphata</taxon>
        <taxon>Eupercaria</taxon>
        <taxon>Perciformes</taxon>
        <taxon>Notothenioidei</taxon>
        <taxon>Nototheniidae</taxon>
        <taxon>Pagothenia</taxon>
    </lineage>
</organism>
<reference evidence="2 3" key="2">
    <citation type="journal article" date="2024" name="G3 (Bethesda)">
        <title>The genome of the cryopelagic Antarctic bald notothen, Trematomus borchgrevinki.</title>
        <authorList>
            <person name="Rayamajhi N."/>
            <person name="Rivera-Colon A.G."/>
            <person name="Minhas B.F."/>
            <person name="Cheng C.C."/>
            <person name="Catchen J.M."/>
        </authorList>
    </citation>
    <scope>NUCLEOTIDE SEQUENCE [LARGE SCALE GENOMIC DNA]</scope>
    <source>
        <strain evidence="2">AGRC-2024</strain>
    </source>
</reference>